<dbReference type="Gene3D" id="3.40.50.11190">
    <property type="match status" value="1"/>
</dbReference>
<sequence length="382" mass="41528">MSPGCSRLTPTSGRKWYELFMGRKIKIPGDKKKVAVLFRLDANRKTGLGHLSRCLNLAEECMNRGWAAYFAGSFDHNARTRIATAGGEILRNWPEEYDTTLEPPRELALLHKAAEVTGARVLVTDCYTLPADYHLEARELFPLVVMIDDLNVAPPAADILINHNIFAPHLAYRPVFPETKLLLGPRYALLPAAIRTARKKEIRPEVKNILVSLGGSDPPGLTLKVVKALQLSWVGTVWNVVAGPGFAKREILKDLAASDRRVNFHYAPGTLLPLLAESDLVICAGGVTAIEAAATGTPALILILAENQQPNAKEMDRQGIAVNLGWGGATPVEAMAAEILALARDVERRTTMSETGRALFDGYGPVRCADAIQELLGSGEVK</sequence>
<feature type="domain" description="Glycosyl transferase family 28 C-terminal" evidence="3">
    <location>
        <begin position="272"/>
        <end position="354"/>
    </location>
</feature>
<dbReference type="InterPro" id="IPR007235">
    <property type="entry name" value="Glyco_trans_28_C"/>
</dbReference>
<dbReference type="Gene3D" id="3.40.50.2000">
    <property type="entry name" value="Glycogen Phosphorylase B"/>
    <property type="match status" value="1"/>
</dbReference>
<dbReference type="GO" id="GO:0016758">
    <property type="term" value="F:hexosyltransferase activity"/>
    <property type="evidence" value="ECO:0007669"/>
    <property type="project" value="InterPro"/>
</dbReference>
<keyword evidence="5" id="KW-1185">Reference proteome</keyword>
<dbReference type="SUPFAM" id="SSF53756">
    <property type="entry name" value="UDP-Glycosyltransferase/glycogen phosphorylase"/>
    <property type="match status" value="1"/>
</dbReference>
<dbReference type="PANTHER" id="PTHR21015:SF22">
    <property type="entry name" value="GLYCOSYLTRANSFERASE"/>
    <property type="match status" value="1"/>
</dbReference>
<keyword evidence="4" id="KW-0378">Hydrolase</keyword>
<reference evidence="4 5" key="1">
    <citation type="submission" date="2019-10" db="EMBL/GenBank/DDBJ databases">
        <title>Comparative genomics of sulfur disproportionating microorganisms.</title>
        <authorList>
            <person name="Ward L.M."/>
            <person name="Bertran E."/>
            <person name="Johnston D."/>
        </authorList>
    </citation>
    <scope>NUCLEOTIDE SEQUENCE [LARGE SCALE GENOMIC DNA]</scope>
    <source>
        <strain evidence="4 5">DSM 14055</strain>
    </source>
</reference>
<dbReference type="EMBL" id="WHYR01000007">
    <property type="protein sequence ID" value="MQL51448.1"/>
    <property type="molecule type" value="Genomic_DNA"/>
</dbReference>
<dbReference type="AlphaFoldDB" id="A0A6N7IQJ0"/>
<protein>
    <submittedName>
        <fullName evidence="4">UDP-2,4-diacetamido-2,4, 6-trideoxy-beta-L-altropyranose hydrolase</fullName>
        <ecNumber evidence="4">3.6.1.57</ecNumber>
    </submittedName>
</protein>
<gene>
    <name evidence="4" type="primary">pseG</name>
    <name evidence="4" type="ORF">GFC01_04055</name>
</gene>
<feature type="binding site" evidence="2">
    <location>
        <position position="291"/>
    </location>
    <ligand>
        <name>substrate</name>
    </ligand>
</feature>
<dbReference type="GO" id="GO:0016787">
    <property type="term" value="F:hydrolase activity"/>
    <property type="evidence" value="ECO:0007669"/>
    <property type="project" value="UniProtKB-KW"/>
</dbReference>
<dbReference type="Proteomes" id="UP000441717">
    <property type="component" value="Unassembled WGS sequence"/>
</dbReference>
<feature type="active site" description="Proton acceptor" evidence="1">
    <location>
        <position position="50"/>
    </location>
</feature>
<evidence type="ECO:0000259" key="3">
    <source>
        <dbReference type="Pfam" id="PF04101"/>
    </source>
</evidence>
<accession>A0A6N7IQJ0</accession>
<dbReference type="Pfam" id="PF04101">
    <property type="entry name" value="Glyco_tran_28_C"/>
    <property type="match status" value="1"/>
</dbReference>
<evidence type="ECO:0000313" key="4">
    <source>
        <dbReference type="EMBL" id="MQL51448.1"/>
    </source>
</evidence>
<proteinExistence type="predicted"/>
<dbReference type="OrthoDB" id="9805604at2"/>
<evidence type="ECO:0000313" key="5">
    <source>
        <dbReference type="Proteomes" id="UP000441717"/>
    </source>
</evidence>
<name>A0A6N7IQJ0_9FIRM</name>
<dbReference type="NCBIfam" id="TIGR03590">
    <property type="entry name" value="PseG"/>
    <property type="match status" value="1"/>
</dbReference>
<organism evidence="4 5">
    <name type="scientific">Desulfofundulus thermobenzoicus</name>
    <dbReference type="NCBI Taxonomy" id="29376"/>
    <lineage>
        <taxon>Bacteria</taxon>
        <taxon>Bacillati</taxon>
        <taxon>Bacillota</taxon>
        <taxon>Clostridia</taxon>
        <taxon>Eubacteriales</taxon>
        <taxon>Peptococcaceae</taxon>
        <taxon>Desulfofundulus</taxon>
    </lineage>
</organism>
<dbReference type="InterPro" id="IPR020023">
    <property type="entry name" value="PseG"/>
</dbReference>
<comment type="caution">
    <text evidence="4">The sequence shown here is derived from an EMBL/GenBank/DDBJ whole genome shotgun (WGS) entry which is preliminary data.</text>
</comment>
<evidence type="ECO:0000256" key="1">
    <source>
        <dbReference type="PIRSR" id="PIRSR620023-1"/>
    </source>
</evidence>
<dbReference type="EC" id="3.6.1.57" evidence="4"/>
<dbReference type="PANTHER" id="PTHR21015">
    <property type="entry name" value="UDP-N-ACETYLGLUCOSAMINE--N-ACETYLMURAMYL-(PENTAPEPTIDE) PYROPHOSPHORYL-UNDECAPRENOL N-ACETYLGLUCOSAMINE TRANSFERASE 1"/>
    <property type="match status" value="1"/>
</dbReference>
<evidence type="ECO:0000256" key="2">
    <source>
        <dbReference type="PIRSR" id="PIRSR620023-2"/>
    </source>
</evidence>